<dbReference type="InterPro" id="IPR045423">
    <property type="entry name" value="DUF6510"/>
</dbReference>
<keyword evidence="2" id="KW-1185">Reference proteome</keyword>
<dbReference type="Pfam" id="PF20120">
    <property type="entry name" value="DUF6510"/>
    <property type="match status" value="1"/>
</dbReference>
<reference evidence="2" key="1">
    <citation type="journal article" date="2019" name="Int. J. Syst. Evol. Microbiol.">
        <title>The Global Catalogue of Microorganisms (GCM) 10K type strain sequencing project: providing services to taxonomists for standard genome sequencing and annotation.</title>
        <authorList>
            <consortium name="The Broad Institute Genomics Platform"/>
            <consortium name="The Broad Institute Genome Sequencing Center for Infectious Disease"/>
            <person name="Wu L."/>
            <person name="Ma J."/>
        </authorList>
    </citation>
    <scope>NUCLEOTIDE SEQUENCE [LARGE SCALE GENOMIC DNA]</scope>
    <source>
        <strain evidence="2">JCM 11117</strain>
    </source>
</reference>
<proteinExistence type="predicted"/>
<dbReference type="Proteomes" id="UP001499967">
    <property type="component" value="Unassembled WGS sequence"/>
</dbReference>
<organism evidence="1 2">
    <name type="scientific">Pseudonocardia zijingensis</name>
    <dbReference type="NCBI Taxonomy" id="153376"/>
    <lineage>
        <taxon>Bacteria</taxon>
        <taxon>Bacillati</taxon>
        <taxon>Actinomycetota</taxon>
        <taxon>Actinomycetes</taxon>
        <taxon>Pseudonocardiales</taxon>
        <taxon>Pseudonocardiaceae</taxon>
        <taxon>Pseudonocardia</taxon>
    </lineage>
</organism>
<dbReference type="RefSeq" id="WP_343945545.1">
    <property type="nucleotide sequence ID" value="NZ_BAAAHP010000214.1"/>
</dbReference>
<sequence>MTPESRRLDGNAVAGRLSAVFAFETTAARTRCAGCGSTAPLGAYHVYADAPGMVVRCPACEAMVLRIAETPGRTWLDMSGVAALDIST</sequence>
<gene>
    <name evidence="1" type="ORF">GCM10009559_65040</name>
</gene>
<evidence type="ECO:0000313" key="2">
    <source>
        <dbReference type="Proteomes" id="UP001499967"/>
    </source>
</evidence>
<accession>A0ABP3YN34</accession>
<evidence type="ECO:0000313" key="1">
    <source>
        <dbReference type="EMBL" id="GAA0899848.1"/>
    </source>
</evidence>
<name>A0ABP3YN34_9PSEU</name>
<protein>
    <submittedName>
        <fullName evidence="1">DUF6510 family protein</fullName>
    </submittedName>
</protein>
<comment type="caution">
    <text evidence="1">The sequence shown here is derived from an EMBL/GenBank/DDBJ whole genome shotgun (WGS) entry which is preliminary data.</text>
</comment>
<dbReference type="EMBL" id="BAAAHP010000214">
    <property type="protein sequence ID" value="GAA0899848.1"/>
    <property type="molecule type" value="Genomic_DNA"/>
</dbReference>